<name>A0A4C1VX70_EUMVA</name>
<evidence type="ECO:0000313" key="2">
    <source>
        <dbReference type="Proteomes" id="UP000299102"/>
    </source>
</evidence>
<accession>A0A4C1VX70</accession>
<gene>
    <name evidence="1" type="ORF">EVAR_96449_1</name>
</gene>
<dbReference type="AlphaFoldDB" id="A0A4C1VX70"/>
<protein>
    <submittedName>
        <fullName evidence="1">Uncharacterized protein</fullName>
    </submittedName>
</protein>
<sequence>MEILQWAKPLVCESGSHLAGLFIATASQRQNDNQLCVDITSVQGLSMKLISLKRHYPWAQVIWASPDRYSVNKIPDSLLLAHTGKNACRVGGVEGKQAGEPPESRWLPSRMDARKLRGVTGVQFASWKGIGHLMEGYQID</sequence>
<reference evidence="1 2" key="1">
    <citation type="journal article" date="2019" name="Commun. Biol.">
        <title>The bagworm genome reveals a unique fibroin gene that provides high tensile strength.</title>
        <authorList>
            <person name="Kono N."/>
            <person name="Nakamura H."/>
            <person name="Ohtoshi R."/>
            <person name="Tomita M."/>
            <person name="Numata K."/>
            <person name="Arakawa K."/>
        </authorList>
    </citation>
    <scope>NUCLEOTIDE SEQUENCE [LARGE SCALE GENOMIC DNA]</scope>
</reference>
<dbReference type="Proteomes" id="UP000299102">
    <property type="component" value="Unassembled WGS sequence"/>
</dbReference>
<comment type="caution">
    <text evidence="1">The sequence shown here is derived from an EMBL/GenBank/DDBJ whole genome shotgun (WGS) entry which is preliminary data.</text>
</comment>
<keyword evidence="2" id="KW-1185">Reference proteome</keyword>
<evidence type="ECO:0000313" key="1">
    <source>
        <dbReference type="EMBL" id="GBP42952.1"/>
    </source>
</evidence>
<proteinExistence type="predicted"/>
<dbReference type="EMBL" id="BGZK01000427">
    <property type="protein sequence ID" value="GBP42952.1"/>
    <property type="molecule type" value="Genomic_DNA"/>
</dbReference>
<organism evidence="1 2">
    <name type="scientific">Eumeta variegata</name>
    <name type="common">Bagworm moth</name>
    <name type="synonym">Eumeta japonica</name>
    <dbReference type="NCBI Taxonomy" id="151549"/>
    <lineage>
        <taxon>Eukaryota</taxon>
        <taxon>Metazoa</taxon>
        <taxon>Ecdysozoa</taxon>
        <taxon>Arthropoda</taxon>
        <taxon>Hexapoda</taxon>
        <taxon>Insecta</taxon>
        <taxon>Pterygota</taxon>
        <taxon>Neoptera</taxon>
        <taxon>Endopterygota</taxon>
        <taxon>Lepidoptera</taxon>
        <taxon>Glossata</taxon>
        <taxon>Ditrysia</taxon>
        <taxon>Tineoidea</taxon>
        <taxon>Psychidae</taxon>
        <taxon>Oiketicinae</taxon>
        <taxon>Eumeta</taxon>
    </lineage>
</organism>